<gene>
    <name evidence="1" type="ORF">CIT292_06856</name>
</gene>
<organism evidence="1 2">
    <name type="scientific">Citrobacter youngae ATCC 29220</name>
    <dbReference type="NCBI Taxonomy" id="500640"/>
    <lineage>
        <taxon>Bacteria</taxon>
        <taxon>Pseudomonadati</taxon>
        <taxon>Pseudomonadota</taxon>
        <taxon>Gammaproteobacteria</taxon>
        <taxon>Enterobacterales</taxon>
        <taxon>Enterobacteriaceae</taxon>
        <taxon>Citrobacter</taxon>
        <taxon>Citrobacter freundii complex</taxon>
    </lineage>
</organism>
<accession>D4B8S3</accession>
<dbReference type="HOGENOM" id="CLU_3078195_0_0_6"/>
<protein>
    <submittedName>
        <fullName evidence="1">Uncharacterized protein</fullName>
    </submittedName>
</protein>
<proteinExistence type="predicted"/>
<dbReference type="AlphaFoldDB" id="D4B8S3"/>
<reference evidence="1 2" key="1">
    <citation type="submission" date="2010-02" db="EMBL/GenBank/DDBJ databases">
        <authorList>
            <person name="Weinstock G."/>
            <person name="Sodergren E."/>
            <person name="Clifton S."/>
            <person name="Fulton L."/>
            <person name="Fulton B."/>
            <person name="Courtney L."/>
            <person name="Fronick C."/>
            <person name="Harrison M."/>
            <person name="Strong C."/>
            <person name="Farmer C."/>
            <person name="Delahaunty K."/>
            <person name="Markovic C."/>
            <person name="Hall O."/>
            <person name="Minx P."/>
            <person name="Tomlinson C."/>
            <person name="Mitreva M."/>
            <person name="Nelson J."/>
            <person name="Hou S."/>
            <person name="Wollam A."/>
            <person name="Pepin K.H."/>
            <person name="Johnson M."/>
            <person name="Bhonagiri V."/>
            <person name="Zhang X."/>
            <person name="Suruliraj S."/>
            <person name="Warren W."/>
            <person name="Chinwalla A."/>
            <person name="Mardis E.R."/>
            <person name="Wilson R.K."/>
        </authorList>
    </citation>
    <scope>NUCLEOTIDE SEQUENCE [LARGE SCALE GENOMIC DNA]</scope>
    <source>
        <strain evidence="1 2">ATCC 29220</strain>
    </source>
</reference>
<evidence type="ECO:0000313" key="2">
    <source>
        <dbReference type="Proteomes" id="UP000003880"/>
    </source>
</evidence>
<evidence type="ECO:0000313" key="1">
    <source>
        <dbReference type="EMBL" id="EFE09585.1"/>
    </source>
</evidence>
<sequence>MLKTKPCLGGVFLCLFAGWRRKRLIRPTQVSANFVGLISAAHQANCAHVSTL</sequence>
<name>D4B8S3_9ENTR</name>
<dbReference type="Proteomes" id="UP000003880">
    <property type="component" value="Unassembled WGS sequence"/>
</dbReference>
<comment type="caution">
    <text evidence="1">The sequence shown here is derived from an EMBL/GenBank/DDBJ whole genome shotgun (WGS) entry which is preliminary data.</text>
</comment>
<dbReference type="EMBL" id="ABWL02000005">
    <property type="protein sequence ID" value="EFE09585.1"/>
    <property type="molecule type" value="Genomic_DNA"/>
</dbReference>